<comment type="caution">
    <text evidence="1">The sequence shown here is derived from an EMBL/GenBank/DDBJ whole genome shotgun (WGS) entry which is preliminary data.</text>
</comment>
<proteinExistence type="predicted"/>
<protein>
    <submittedName>
        <fullName evidence="1">Uncharacterized protein</fullName>
    </submittedName>
</protein>
<reference evidence="1" key="1">
    <citation type="submission" date="2020-11" db="EMBL/GenBank/DDBJ databases">
        <title>Sequencing the genomes of 1000 actinobacteria strains.</title>
        <authorList>
            <person name="Klenk H.-P."/>
        </authorList>
    </citation>
    <scope>NUCLEOTIDE SEQUENCE</scope>
    <source>
        <strain evidence="1">DSM 45356</strain>
    </source>
</reference>
<evidence type="ECO:0000313" key="1">
    <source>
        <dbReference type="EMBL" id="MBG6134474.1"/>
    </source>
</evidence>
<dbReference type="AlphaFoldDB" id="A0A8J7GKB7"/>
<dbReference type="Pfam" id="PF14430">
    <property type="entry name" value="Imm1"/>
    <property type="match status" value="1"/>
</dbReference>
<name>A0A8J7GKB7_9ACTN</name>
<accession>A0A8J7GKB7</accession>
<sequence length="142" mass="15144">MTFTYIDYCSVEPLHGPDDAAEYFDTRSASLKPHGGAGLTIWISPNPDLDSADPQADAELRVDVDVEEGRAAVTWLPDGSHAVQLPSTGPIEVMEAEGPVVTIPADRAVVSVDAARTALIEYTTTGRKPATLTWTAAERGIH</sequence>
<dbReference type="EMBL" id="JADOUF010000001">
    <property type="protein sequence ID" value="MBG6134474.1"/>
    <property type="molecule type" value="Genomic_DNA"/>
</dbReference>
<keyword evidence="2" id="KW-1185">Reference proteome</keyword>
<dbReference type="RefSeq" id="WP_197001714.1">
    <property type="nucleotide sequence ID" value="NZ_BONS01000027.1"/>
</dbReference>
<dbReference type="Proteomes" id="UP000622552">
    <property type="component" value="Unassembled WGS sequence"/>
</dbReference>
<dbReference type="InterPro" id="IPR025680">
    <property type="entry name" value="DddI"/>
</dbReference>
<gene>
    <name evidence="1" type="ORF">IW245_000668</name>
</gene>
<organism evidence="1 2">
    <name type="scientific">Longispora fulva</name>
    <dbReference type="NCBI Taxonomy" id="619741"/>
    <lineage>
        <taxon>Bacteria</taxon>
        <taxon>Bacillati</taxon>
        <taxon>Actinomycetota</taxon>
        <taxon>Actinomycetes</taxon>
        <taxon>Micromonosporales</taxon>
        <taxon>Micromonosporaceae</taxon>
        <taxon>Longispora</taxon>
    </lineage>
</organism>
<evidence type="ECO:0000313" key="2">
    <source>
        <dbReference type="Proteomes" id="UP000622552"/>
    </source>
</evidence>